<keyword evidence="3" id="KW-1185">Reference proteome</keyword>
<dbReference type="RefSeq" id="WP_191751393.1">
    <property type="nucleotide sequence ID" value="NZ_JACSQZ010000139.1"/>
</dbReference>
<name>A0ABR8Q8S2_9CLOT</name>
<keyword evidence="1" id="KW-1133">Transmembrane helix</keyword>
<accession>A0ABR8Q8S2</accession>
<feature type="transmembrane region" description="Helical" evidence="1">
    <location>
        <begin position="89"/>
        <end position="106"/>
    </location>
</feature>
<evidence type="ECO:0000313" key="3">
    <source>
        <dbReference type="Proteomes" id="UP000640335"/>
    </source>
</evidence>
<dbReference type="EMBL" id="JACSQZ010000139">
    <property type="protein sequence ID" value="MBD7916659.1"/>
    <property type="molecule type" value="Genomic_DNA"/>
</dbReference>
<proteinExistence type="predicted"/>
<evidence type="ECO:0000313" key="2">
    <source>
        <dbReference type="EMBL" id="MBD7916659.1"/>
    </source>
</evidence>
<gene>
    <name evidence="2" type="ORF">H9660_16145</name>
</gene>
<protein>
    <submittedName>
        <fullName evidence="2">Uncharacterized protein</fullName>
    </submittedName>
</protein>
<dbReference type="Proteomes" id="UP000640335">
    <property type="component" value="Unassembled WGS sequence"/>
</dbReference>
<organism evidence="2 3">
    <name type="scientific">Clostridium gallinarum</name>
    <dbReference type="NCBI Taxonomy" id="2762246"/>
    <lineage>
        <taxon>Bacteria</taxon>
        <taxon>Bacillati</taxon>
        <taxon>Bacillota</taxon>
        <taxon>Clostridia</taxon>
        <taxon>Eubacteriales</taxon>
        <taxon>Clostridiaceae</taxon>
        <taxon>Clostridium</taxon>
    </lineage>
</organism>
<keyword evidence="1" id="KW-0812">Transmembrane</keyword>
<sequence length="107" mass="12579">MNNYLKDELINDTVKEKIKALYKDIVIDDIREELIKSKEEVLQNINEKDDRKKINKEIINKLDQLLIIVDMIENKGEKDLKSIAFDNKLVLLSNIILVILLIISIFR</sequence>
<comment type="caution">
    <text evidence="2">The sequence shown here is derived from an EMBL/GenBank/DDBJ whole genome shotgun (WGS) entry which is preliminary data.</text>
</comment>
<reference evidence="2 3" key="1">
    <citation type="submission" date="2020-08" db="EMBL/GenBank/DDBJ databases">
        <title>A Genomic Blueprint of the Chicken Gut Microbiome.</title>
        <authorList>
            <person name="Gilroy R."/>
            <person name="Ravi A."/>
            <person name="Getino M."/>
            <person name="Pursley I."/>
            <person name="Horton D.L."/>
            <person name="Alikhan N.-F."/>
            <person name="Baker D."/>
            <person name="Gharbi K."/>
            <person name="Hall N."/>
            <person name="Watson M."/>
            <person name="Adriaenssens E.M."/>
            <person name="Foster-Nyarko E."/>
            <person name="Jarju S."/>
            <person name="Secka A."/>
            <person name="Antonio M."/>
            <person name="Oren A."/>
            <person name="Chaudhuri R."/>
            <person name="La Ragione R.M."/>
            <person name="Hildebrand F."/>
            <person name="Pallen M.J."/>
        </authorList>
    </citation>
    <scope>NUCLEOTIDE SEQUENCE [LARGE SCALE GENOMIC DNA]</scope>
    <source>
        <strain evidence="2 3">Sa3CUN1</strain>
    </source>
</reference>
<evidence type="ECO:0000256" key="1">
    <source>
        <dbReference type="SAM" id="Phobius"/>
    </source>
</evidence>
<keyword evidence="1" id="KW-0472">Membrane</keyword>